<protein>
    <submittedName>
        <fullName evidence="1">Uncharacterized protein</fullName>
    </submittedName>
</protein>
<proteinExistence type="predicted"/>
<feature type="non-terminal residue" evidence="1">
    <location>
        <position position="1"/>
    </location>
</feature>
<organism evidence="1 2">
    <name type="scientific">Tilletia caries</name>
    <name type="common">wheat bunt fungus</name>
    <dbReference type="NCBI Taxonomy" id="13290"/>
    <lineage>
        <taxon>Eukaryota</taxon>
        <taxon>Fungi</taxon>
        <taxon>Dikarya</taxon>
        <taxon>Basidiomycota</taxon>
        <taxon>Ustilaginomycotina</taxon>
        <taxon>Exobasidiomycetes</taxon>
        <taxon>Tilletiales</taxon>
        <taxon>Tilletiaceae</taxon>
        <taxon>Tilletia</taxon>
    </lineage>
</organism>
<evidence type="ECO:0000313" key="2">
    <source>
        <dbReference type="Proteomes" id="UP000077671"/>
    </source>
</evidence>
<dbReference type="AlphaFoldDB" id="A0A8T8SFP5"/>
<dbReference type="Proteomes" id="UP000077671">
    <property type="component" value="Unassembled WGS sequence"/>
</dbReference>
<name>A0A8T8SFP5_9BASI</name>
<dbReference type="EMBL" id="LWDD02002838">
    <property type="protein sequence ID" value="KAE8238999.1"/>
    <property type="molecule type" value="Genomic_DNA"/>
</dbReference>
<reference evidence="1" key="2">
    <citation type="journal article" date="2019" name="IMA Fungus">
        <title>Genome sequencing and comparison of five Tilletia species to identify candidate genes for the detection of regulated species infecting wheat.</title>
        <authorList>
            <person name="Nguyen H.D.T."/>
            <person name="Sultana T."/>
            <person name="Kesanakurti P."/>
            <person name="Hambleton S."/>
        </authorList>
    </citation>
    <scope>NUCLEOTIDE SEQUENCE</scope>
    <source>
        <strain evidence="1">DAOMC 238032</strain>
    </source>
</reference>
<gene>
    <name evidence="1" type="ORF">A4X03_0g8727</name>
</gene>
<accession>A0A8T8SFP5</accession>
<sequence length="56" mass="6163">MGHCNSFAIHISSLPFLCCARVANRRLTADSACVWTIHGLHARLSGAQRPQTRSRS</sequence>
<evidence type="ECO:0000313" key="1">
    <source>
        <dbReference type="EMBL" id="KAE8238999.1"/>
    </source>
</evidence>
<reference evidence="1" key="1">
    <citation type="submission" date="2016-04" db="EMBL/GenBank/DDBJ databases">
        <authorList>
            <person name="Nguyen H.D."/>
            <person name="Kesanakurti P."/>
            <person name="Cullis J."/>
            <person name="Levesque C.A."/>
            <person name="Hambleton S."/>
        </authorList>
    </citation>
    <scope>NUCLEOTIDE SEQUENCE</scope>
    <source>
        <strain evidence="1">DAOMC 238032</strain>
    </source>
</reference>
<comment type="caution">
    <text evidence="1">The sequence shown here is derived from an EMBL/GenBank/DDBJ whole genome shotgun (WGS) entry which is preliminary data.</text>
</comment>